<proteinExistence type="predicted"/>
<feature type="transmembrane region" description="Helical" evidence="1">
    <location>
        <begin position="227"/>
        <end position="244"/>
    </location>
</feature>
<evidence type="ECO:0000313" key="3">
    <source>
        <dbReference type="Proteomes" id="UP000185494"/>
    </source>
</evidence>
<protein>
    <submittedName>
        <fullName evidence="2">Uncharacterized protein</fullName>
    </submittedName>
</protein>
<dbReference type="KEGG" id="rgi:RGI145_02700"/>
<reference evidence="2 3" key="1">
    <citation type="submission" date="2016-05" db="EMBL/GenBank/DDBJ databases">
        <title>Complete Genome and Methylome Analysis of Psychrotrophic Bacterial Isolates from Antarctic Lake Untersee.</title>
        <authorList>
            <person name="Fomenkov A."/>
            <person name="Akimov V.N."/>
            <person name="Vasilyeva L.V."/>
            <person name="Andersen D."/>
            <person name="Vincze T."/>
            <person name="Roberts R.J."/>
        </authorList>
    </citation>
    <scope>NUCLEOTIDE SEQUENCE [LARGE SCALE GENOMIC DNA]</scope>
    <source>
        <strain evidence="2 3">U14-5</strain>
    </source>
</reference>
<dbReference type="EMBL" id="CP015583">
    <property type="protein sequence ID" value="APT56184.1"/>
    <property type="molecule type" value="Genomic_DNA"/>
</dbReference>
<accession>A0A1L7ABK4</accession>
<organism evidence="2 3">
    <name type="scientific">Roseomonas gilardii</name>
    <dbReference type="NCBI Taxonomy" id="257708"/>
    <lineage>
        <taxon>Bacteria</taxon>
        <taxon>Pseudomonadati</taxon>
        <taxon>Pseudomonadota</taxon>
        <taxon>Alphaproteobacteria</taxon>
        <taxon>Acetobacterales</taxon>
        <taxon>Roseomonadaceae</taxon>
        <taxon>Roseomonas</taxon>
    </lineage>
</organism>
<sequence length="339" mass="37031">MSLKDGQLTSAPFQVFVDTRVTLANAPHLLLRAPHAITEALSGEDMPLKPLLVVPNQIATVKAEGQSITRCGTVLLFDLRPYPIEWYKPMRRVEPVLRWNAKENATEAEAADPPVQAIGPRVNIGQPVQAWFWTLTVILSLVALIFAMARPPGWARRIARDLLRRPRAPGPVAPAADEALFYLLCSTDGHLSLSKVQLALWTLAIGAAVFFYGLIRVEVPSVPNTLVVLMGLSLVTGGMSYLASDGPPPAPNQRPSLPAKPSLSDLIRNFPYDKPAELSISRAQMLFWTVLLIALFVWKSALEGSLWDVPEQLVALTGISQLGYLMPKFDYGKGQAQGA</sequence>
<dbReference type="Proteomes" id="UP000185494">
    <property type="component" value="Chromosome 1"/>
</dbReference>
<feature type="transmembrane region" description="Helical" evidence="1">
    <location>
        <begin position="198"/>
        <end position="215"/>
    </location>
</feature>
<keyword evidence="1" id="KW-0472">Membrane</keyword>
<feature type="transmembrane region" description="Helical" evidence="1">
    <location>
        <begin position="130"/>
        <end position="149"/>
    </location>
</feature>
<feature type="transmembrane region" description="Helical" evidence="1">
    <location>
        <begin position="285"/>
        <end position="302"/>
    </location>
</feature>
<dbReference type="AlphaFoldDB" id="A0A1L7ABK4"/>
<dbReference type="RefSeq" id="WP_075797136.1">
    <property type="nucleotide sequence ID" value="NZ_CP015583.1"/>
</dbReference>
<evidence type="ECO:0000256" key="1">
    <source>
        <dbReference type="SAM" id="Phobius"/>
    </source>
</evidence>
<keyword evidence="1" id="KW-0812">Transmembrane</keyword>
<name>A0A1L7ABK4_9PROT</name>
<gene>
    <name evidence="2" type="ORF">RGI145_02700</name>
</gene>
<evidence type="ECO:0000313" key="2">
    <source>
        <dbReference type="EMBL" id="APT56184.1"/>
    </source>
</evidence>
<keyword evidence="1" id="KW-1133">Transmembrane helix</keyword>